<dbReference type="OrthoDB" id="9792690at2"/>
<feature type="region of interest" description="Disordered" evidence="1">
    <location>
        <begin position="230"/>
        <end position="262"/>
    </location>
</feature>
<proteinExistence type="predicted"/>
<evidence type="ECO:0000313" key="3">
    <source>
        <dbReference type="Proteomes" id="UP000316584"/>
    </source>
</evidence>
<feature type="compositionally biased region" description="Low complexity" evidence="1">
    <location>
        <begin position="245"/>
        <end position="262"/>
    </location>
</feature>
<keyword evidence="3" id="KW-1185">Reference proteome</keyword>
<dbReference type="AlphaFoldDB" id="A0A518N387"/>
<dbReference type="InterPro" id="IPR010743">
    <property type="entry name" value="Methionine_synth_MetW"/>
</dbReference>
<dbReference type="KEGG" id="lug:FPZ22_05035"/>
<dbReference type="InterPro" id="IPR029063">
    <property type="entry name" value="SAM-dependent_MTases_sf"/>
</dbReference>
<dbReference type="Proteomes" id="UP000316584">
    <property type="component" value="Chromosome"/>
</dbReference>
<name>A0A518N387_9GAMM</name>
<dbReference type="EMBL" id="CP042218">
    <property type="protein sequence ID" value="QDW66337.1"/>
    <property type="molecule type" value="Genomic_DNA"/>
</dbReference>
<evidence type="ECO:0008006" key="4">
    <source>
        <dbReference type="Google" id="ProtNLM"/>
    </source>
</evidence>
<accession>A0A518N387</accession>
<reference evidence="2 3" key="1">
    <citation type="submission" date="2019-07" db="EMBL/GenBank/DDBJ databases">
        <title>Full genome sequence of Luteimonas sp. Gr-4.</title>
        <authorList>
            <person name="Im W.-T."/>
        </authorList>
    </citation>
    <scope>NUCLEOTIDE SEQUENCE [LARGE SCALE GENOMIC DNA]</scope>
    <source>
        <strain evidence="2 3">Gr-4</strain>
    </source>
</reference>
<dbReference type="Pfam" id="PF07021">
    <property type="entry name" value="MetW"/>
    <property type="match status" value="1"/>
</dbReference>
<dbReference type="Gene3D" id="3.40.50.150">
    <property type="entry name" value="Vaccinia Virus protein VP39"/>
    <property type="match status" value="1"/>
</dbReference>
<sequence length="262" mass="28227">MPAAMVTGRPATLQQATAATITLAPNAMTTNPDAYDGRYTRYQFDRSGLRKWVRGFYLRSAAALVQGPTIDFGCGIGELLRTLPGGSTGLELNAATVEHCVAQGLDVLHYDAAGDDWTMSPLRRPGRRYGSIVISHVLEHLDRPAECLNSLLRAARGFGVERALVIVPGRRGYASDATHLTFVDLAMLSQPSVLAGTGFTLSGSHYFPGNVRAFGDVFPHHELRVLYTASPESHPPHQRPHRRPVGAATAATRVRGTSGSQL</sequence>
<dbReference type="SUPFAM" id="SSF53335">
    <property type="entry name" value="S-adenosyl-L-methionine-dependent methyltransferases"/>
    <property type="match status" value="1"/>
</dbReference>
<evidence type="ECO:0000256" key="1">
    <source>
        <dbReference type="SAM" id="MobiDB-lite"/>
    </source>
</evidence>
<organism evidence="2 3">
    <name type="scientific">Luteimonas granuli</name>
    <dbReference type="NCBI Taxonomy" id="1176533"/>
    <lineage>
        <taxon>Bacteria</taxon>
        <taxon>Pseudomonadati</taxon>
        <taxon>Pseudomonadota</taxon>
        <taxon>Gammaproteobacteria</taxon>
        <taxon>Lysobacterales</taxon>
        <taxon>Lysobacteraceae</taxon>
        <taxon>Luteimonas</taxon>
    </lineage>
</organism>
<protein>
    <recommendedName>
        <fullName evidence="4">Class I SAM-dependent methyltransferase</fullName>
    </recommendedName>
</protein>
<evidence type="ECO:0000313" key="2">
    <source>
        <dbReference type="EMBL" id="QDW66337.1"/>
    </source>
</evidence>
<gene>
    <name evidence="2" type="ORF">FPZ22_05035</name>
</gene>